<evidence type="ECO:0000313" key="3">
    <source>
        <dbReference type="EMBL" id="EJF45871.1"/>
    </source>
</evidence>
<dbReference type="Proteomes" id="UP000002941">
    <property type="component" value="Unassembled WGS sequence"/>
</dbReference>
<evidence type="ECO:0000313" key="4">
    <source>
        <dbReference type="Proteomes" id="UP000002941"/>
    </source>
</evidence>
<feature type="compositionally biased region" description="Gly residues" evidence="1">
    <location>
        <begin position="54"/>
        <end position="75"/>
    </location>
</feature>
<feature type="compositionally biased region" description="Low complexity" evidence="1">
    <location>
        <begin position="41"/>
        <end position="53"/>
    </location>
</feature>
<gene>
    <name evidence="3" type="ORF">HMPREF1318_3021</name>
</gene>
<dbReference type="PROSITE" id="PS51318">
    <property type="entry name" value="TAT"/>
    <property type="match status" value="1"/>
</dbReference>
<dbReference type="InterPro" id="IPR006311">
    <property type="entry name" value="TAT_signal"/>
</dbReference>
<keyword evidence="4" id="KW-1185">Reference proteome</keyword>
<feature type="signal peptide" evidence="2">
    <location>
        <begin position="1"/>
        <end position="30"/>
    </location>
</feature>
<protein>
    <recommendedName>
        <fullName evidence="5">Lipoprotein</fullName>
    </recommendedName>
</protein>
<keyword evidence="2" id="KW-0732">Signal</keyword>
<feature type="chain" id="PRO_5003741583" description="Lipoprotein" evidence="2">
    <location>
        <begin position="31"/>
        <end position="174"/>
    </location>
</feature>
<dbReference type="EMBL" id="AKFT01000093">
    <property type="protein sequence ID" value="EJF45871.1"/>
    <property type="molecule type" value="Genomic_DNA"/>
</dbReference>
<proteinExistence type="predicted"/>
<dbReference type="AlphaFoldDB" id="J0XB24"/>
<accession>J0XB24</accession>
<name>J0XB24_9ACTO</name>
<evidence type="ECO:0000256" key="1">
    <source>
        <dbReference type="SAM" id="MobiDB-lite"/>
    </source>
</evidence>
<dbReference type="OrthoDB" id="3383849at2"/>
<sequence>MTDETNAKAVTNRRTVLCLTAALATGVAAAASGCRRHGSARSTATHASATSTAGTGGIASTGGTDGSGGSTGNGTSGPPLLTSRDDLVSPQPEAWESWTLVSPDTIDVTFTSGPTDCEGVNAQVTETDEDVTINLMVGDLPEGPDACKAIAVEAHCQVTLSRELGERTVRQDTI</sequence>
<comment type="caution">
    <text evidence="3">The sequence shown here is derived from an EMBL/GenBank/DDBJ whole genome shotgun (WGS) entry which is preliminary data.</text>
</comment>
<dbReference type="eggNOG" id="ENOG50345HZ">
    <property type="taxonomic scope" value="Bacteria"/>
</dbReference>
<dbReference type="RefSeq" id="WP_008731167.1">
    <property type="nucleotide sequence ID" value="NZ_AKFT01000093.1"/>
</dbReference>
<organism evidence="3 4">
    <name type="scientific">Actinomyces massiliensis F0489</name>
    <dbReference type="NCBI Taxonomy" id="1125718"/>
    <lineage>
        <taxon>Bacteria</taxon>
        <taxon>Bacillati</taxon>
        <taxon>Actinomycetota</taxon>
        <taxon>Actinomycetes</taxon>
        <taxon>Actinomycetales</taxon>
        <taxon>Actinomycetaceae</taxon>
        <taxon>Actinomyces</taxon>
    </lineage>
</organism>
<dbReference type="PATRIC" id="fig|1125718.3.peg.1205"/>
<evidence type="ECO:0008006" key="5">
    <source>
        <dbReference type="Google" id="ProtNLM"/>
    </source>
</evidence>
<feature type="region of interest" description="Disordered" evidence="1">
    <location>
        <begin position="41"/>
        <end position="87"/>
    </location>
</feature>
<evidence type="ECO:0000256" key="2">
    <source>
        <dbReference type="SAM" id="SignalP"/>
    </source>
</evidence>
<reference evidence="3 4" key="1">
    <citation type="submission" date="2012-05" db="EMBL/GenBank/DDBJ databases">
        <authorList>
            <person name="Harkins D.M."/>
            <person name="Madupu R."/>
            <person name="Durkin A.S."/>
            <person name="Torralba M."/>
            <person name="Methe B."/>
            <person name="Sutton G.G."/>
            <person name="Nelson K.E."/>
        </authorList>
    </citation>
    <scope>NUCLEOTIDE SEQUENCE [LARGE SCALE GENOMIC DNA]</scope>
    <source>
        <strain evidence="3 4">F0489</strain>
    </source>
</reference>